<dbReference type="Proteomes" id="UP000269276">
    <property type="component" value="Unassembled WGS sequence"/>
</dbReference>
<organism evidence="2 3">
    <name type="scientific">Hortaea werneckii</name>
    <name type="common">Black yeast</name>
    <name type="synonym">Cladosporium werneckii</name>
    <dbReference type="NCBI Taxonomy" id="91943"/>
    <lineage>
        <taxon>Eukaryota</taxon>
        <taxon>Fungi</taxon>
        <taxon>Dikarya</taxon>
        <taxon>Ascomycota</taxon>
        <taxon>Pezizomycotina</taxon>
        <taxon>Dothideomycetes</taxon>
        <taxon>Dothideomycetidae</taxon>
        <taxon>Mycosphaerellales</taxon>
        <taxon>Teratosphaeriaceae</taxon>
        <taxon>Hortaea</taxon>
    </lineage>
</organism>
<accession>A0A3M7DNK7</accession>
<feature type="region of interest" description="Disordered" evidence="1">
    <location>
        <begin position="85"/>
        <end position="109"/>
    </location>
</feature>
<evidence type="ECO:0000313" key="3">
    <source>
        <dbReference type="Proteomes" id="UP000269276"/>
    </source>
</evidence>
<dbReference type="OrthoDB" id="3919272at2759"/>
<proteinExistence type="predicted"/>
<feature type="compositionally biased region" description="Basic and acidic residues" evidence="1">
    <location>
        <begin position="98"/>
        <end position="109"/>
    </location>
</feature>
<name>A0A3M7DNK7_HORWE</name>
<sequence>MHMILELKNIIPSTTTAPDKRIEVVQKKGDPARESHNEKQHLEFVEPRFTITGSKLPAKPKNIISLDSDNEELPPAKKIKKEVVEDVSDTGAASKTQESLRTKSSKVRERARIEAQLEEIRLRREENRLQREEQMLKRQMLDLEDGD</sequence>
<comment type="caution">
    <text evidence="2">The sequence shown here is derived from an EMBL/GenBank/DDBJ whole genome shotgun (WGS) entry which is preliminary data.</text>
</comment>
<reference evidence="2 3" key="1">
    <citation type="journal article" date="2018" name="BMC Genomics">
        <title>Genomic evidence for intraspecific hybridization in a clonal and extremely halotolerant yeast.</title>
        <authorList>
            <person name="Gostincar C."/>
            <person name="Stajich J.E."/>
            <person name="Zupancic J."/>
            <person name="Zalar P."/>
            <person name="Gunde-Cimerman N."/>
        </authorList>
    </citation>
    <scope>NUCLEOTIDE SEQUENCE [LARGE SCALE GENOMIC DNA]</scope>
    <source>
        <strain evidence="2 3">EXF-2682</strain>
    </source>
</reference>
<evidence type="ECO:0000313" key="2">
    <source>
        <dbReference type="EMBL" id="RMY65764.1"/>
    </source>
</evidence>
<evidence type="ECO:0000256" key="1">
    <source>
        <dbReference type="SAM" id="MobiDB-lite"/>
    </source>
</evidence>
<dbReference type="EMBL" id="QWIP01000339">
    <property type="protein sequence ID" value="RMY65764.1"/>
    <property type="molecule type" value="Genomic_DNA"/>
</dbReference>
<dbReference type="AlphaFoldDB" id="A0A3M7DNK7"/>
<gene>
    <name evidence="2" type="ORF">D0863_08893</name>
</gene>
<protein>
    <submittedName>
        <fullName evidence="2">Uncharacterized protein</fullName>
    </submittedName>
</protein>